<dbReference type="GO" id="GO:0004497">
    <property type="term" value="F:monooxygenase activity"/>
    <property type="evidence" value="ECO:0007669"/>
    <property type="project" value="UniProtKB-KW"/>
</dbReference>
<dbReference type="InterPro" id="IPR002401">
    <property type="entry name" value="Cyt_P450_E_grp-I"/>
</dbReference>
<dbReference type="GO" id="GO:0020037">
    <property type="term" value="F:heme binding"/>
    <property type="evidence" value="ECO:0007669"/>
    <property type="project" value="InterPro"/>
</dbReference>
<keyword evidence="10" id="KW-0472">Membrane</keyword>
<organism evidence="13">
    <name type="scientific">Tanacetum cinerariifolium</name>
    <name type="common">Dalmatian daisy</name>
    <name type="synonym">Chrysanthemum cinerariifolium</name>
    <dbReference type="NCBI Taxonomy" id="118510"/>
    <lineage>
        <taxon>Eukaryota</taxon>
        <taxon>Viridiplantae</taxon>
        <taxon>Streptophyta</taxon>
        <taxon>Embryophyta</taxon>
        <taxon>Tracheophyta</taxon>
        <taxon>Spermatophyta</taxon>
        <taxon>Magnoliopsida</taxon>
        <taxon>eudicotyledons</taxon>
        <taxon>Gunneridae</taxon>
        <taxon>Pentapetalae</taxon>
        <taxon>asterids</taxon>
        <taxon>campanulids</taxon>
        <taxon>Asterales</taxon>
        <taxon>Asteraceae</taxon>
        <taxon>Asteroideae</taxon>
        <taxon>Anthemideae</taxon>
        <taxon>Anthemidinae</taxon>
        <taxon>Tanacetum</taxon>
    </lineage>
</organism>
<evidence type="ECO:0000256" key="9">
    <source>
        <dbReference type="ARBA" id="ARBA00023033"/>
    </source>
</evidence>
<evidence type="ECO:0000256" key="7">
    <source>
        <dbReference type="ARBA" id="ARBA00023002"/>
    </source>
</evidence>
<evidence type="ECO:0000256" key="10">
    <source>
        <dbReference type="ARBA" id="ARBA00023136"/>
    </source>
</evidence>
<sequence>MKKTAKDIDIVIDLLLEEHKKKMTKSQVVDSNDQVITALLFRAKELKEDLHGFNTTDIVKGTCLAIFAAATDTTTVTLTWALSLLVNNPLILTKAQQELENRVGRNTKVEESDLKDLVYLQAIIKEAMRLYPAAPLLVPHESTEECIVGGYTIPKGTRLLVNIWKIQHDPQIWTDLFEFQPERFLTSKKEIDVKGQQFELLPFGSGRRMCLGMSFGLEAVQFILASIIHGLELQNMSNDHTDMTESPGLTNHKATPLELLVAPRLLPHLYAVCLARPLPPLHLQHPLVCLSSTTASLPQAI</sequence>
<evidence type="ECO:0000256" key="5">
    <source>
        <dbReference type="ARBA" id="ARBA00022723"/>
    </source>
</evidence>
<dbReference type="SUPFAM" id="SSF48264">
    <property type="entry name" value="Cytochrome P450"/>
    <property type="match status" value="1"/>
</dbReference>
<dbReference type="PANTHER" id="PTHR47947">
    <property type="entry name" value="CYTOCHROME P450 82C3-RELATED"/>
    <property type="match status" value="1"/>
</dbReference>
<gene>
    <name evidence="13" type="ORF">Tci_468180</name>
</gene>
<dbReference type="GO" id="GO:0016020">
    <property type="term" value="C:membrane"/>
    <property type="evidence" value="ECO:0007669"/>
    <property type="project" value="UniProtKB-SubCell"/>
</dbReference>
<evidence type="ECO:0000256" key="1">
    <source>
        <dbReference type="ARBA" id="ARBA00001971"/>
    </source>
</evidence>
<comment type="similarity">
    <text evidence="12">Belongs to the cytochrome P450 family.</text>
</comment>
<feature type="binding site" description="axial binding residue" evidence="11">
    <location>
        <position position="210"/>
    </location>
    <ligand>
        <name>heme</name>
        <dbReference type="ChEBI" id="CHEBI:30413"/>
    </ligand>
    <ligandPart>
        <name>Fe</name>
        <dbReference type="ChEBI" id="CHEBI:18248"/>
    </ligandPart>
</feature>
<evidence type="ECO:0000256" key="8">
    <source>
        <dbReference type="ARBA" id="ARBA00023004"/>
    </source>
</evidence>
<dbReference type="PRINTS" id="PR00463">
    <property type="entry name" value="EP450I"/>
</dbReference>
<evidence type="ECO:0000313" key="13">
    <source>
        <dbReference type="EMBL" id="GEY96206.1"/>
    </source>
</evidence>
<dbReference type="InterPro" id="IPR017972">
    <property type="entry name" value="Cyt_P450_CS"/>
</dbReference>
<protein>
    <submittedName>
        <fullName evidence="13">Cytochrome P450 CYP82D47-like</fullName>
    </submittedName>
</protein>
<dbReference type="InterPro" id="IPR036396">
    <property type="entry name" value="Cyt_P450_sf"/>
</dbReference>
<dbReference type="GO" id="GO:0005506">
    <property type="term" value="F:iron ion binding"/>
    <property type="evidence" value="ECO:0007669"/>
    <property type="project" value="InterPro"/>
</dbReference>
<comment type="caution">
    <text evidence="13">The sequence shown here is derived from an EMBL/GenBank/DDBJ whole genome shotgun (WGS) entry which is preliminary data.</text>
</comment>
<keyword evidence="7 12" id="KW-0560">Oxidoreductase</keyword>
<dbReference type="GO" id="GO:0016114">
    <property type="term" value="P:terpenoid biosynthetic process"/>
    <property type="evidence" value="ECO:0007669"/>
    <property type="project" value="UniProtKB-UniPathway"/>
</dbReference>
<dbReference type="PRINTS" id="PR00385">
    <property type="entry name" value="P450"/>
</dbReference>
<name>A0A699HYF5_TANCI</name>
<evidence type="ECO:0000256" key="6">
    <source>
        <dbReference type="ARBA" id="ARBA00022989"/>
    </source>
</evidence>
<dbReference type="UniPathway" id="UPA00213"/>
<dbReference type="Pfam" id="PF00067">
    <property type="entry name" value="p450"/>
    <property type="match status" value="1"/>
</dbReference>
<dbReference type="AlphaFoldDB" id="A0A699HYF5"/>
<evidence type="ECO:0000256" key="4">
    <source>
        <dbReference type="ARBA" id="ARBA00022692"/>
    </source>
</evidence>
<evidence type="ECO:0000256" key="12">
    <source>
        <dbReference type="RuleBase" id="RU000461"/>
    </source>
</evidence>
<dbReference type="GO" id="GO:0016705">
    <property type="term" value="F:oxidoreductase activity, acting on paired donors, with incorporation or reduction of molecular oxygen"/>
    <property type="evidence" value="ECO:0007669"/>
    <property type="project" value="InterPro"/>
</dbReference>
<evidence type="ECO:0000256" key="11">
    <source>
        <dbReference type="PIRSR" id="PIRSR602401-1"/>
    </source>
</evidence>
<dbReference type="PANTHER" id="PTHR47947:SF26">
    <property type="entry name" value="CYTOCHROME P450"/>
    <property type="match status" value="1"/>
</dbReference>
<accession>A0A699HYF5</accession>
<keyword evidence="6" id="KW-1133">Transmembrane helix</keyword>
<evidence type="ECO:0000256" key="2">
    <source>
        <dbReference type="ARBA" id="ARBA00004370"/>
    </source>
</evidence>
<proteinExistence type="inferred from homology"/>
<comment type="subcellular location">
    <subcellularLocation>
        <location evidence="2">Membrane</location>
    </subcellularLocation>
</comment>
<keyword evidence="4" id="KW-0812">Transmembrane</keyword>
<keyword evidence="9 12" id="KW-0503">Monooxygenase</keyword>
<reference evidence="13" key="1">
    <citation type="journal article" date="2019" name="Sci. Rep.">
        <title>Draft genome of Tanacetum cinerariifolium, the natural source of mosquito coil.</title>
        <authorList>
            <person name="Yamashiro T."/>
            <person name="Shiraishi A."/>
            <person name="Satake H."/>
            <person name="Nakayama K."/>
        </authorList>
    </citation>
    <scope>NUCLEOTIDE SEQUENCE</scope>
</reference>
<keyword evidence="5 11" id="KW-0479">Metal-binding</keyword>
<dbReference type="Gene3D" id="1.10.630.10">
    <property type="entry name" value="Cytochrome P450"/>
    <property type="match status" value="1"/>
</dbReference>
<dbReference type="EMBL" id="BKCJ010226731">
    <property type="protein sequence ID" value="GEY96206.1"/>
    <property type="molecule type" value="Genomic_DNA"/>
</dbReference>
<dbReference type="PROSITE" id="PS00086">
    <property type="entry name" value="CYTOCHROME_P450"/>
    <property type="match status" value="1"/>
</dbReference>
<dbReference type="InterPro" id="IPR050651">
    <property type="entry name" value="Plant_Cytochrome_P450_Monoox"/>
</dbReference>
<dbReference type="InterPro" id="IPR001128">
    <property type="entry name" value="Cyt_P450"/>
</dbReference>
<evidence type="ECO:0000256" key="3">
    <source>
        <dbReference type="ARBA" id="ARBA00022617"/>
    </source>
</evidence>
<comment type="cofactor">
    <cofactor evidence="1 11">
        <name>heme</name>
        <dbReference type="ChEBI" id="CHEBI:30413"/>
    </cofactor>
</comment>
<keyword evidence="8 11" id="KW-0408">Iron</keyword>
<keyword evidence="3 11" id="KW-0349">Heme</keyword>